<keyword evidence="3" id="KW-0547">Nucleotide-binding</keyword>
<dbReference type="PANTHER" id="PTHR11575:SF48">
    <property type="entry name" value="5'-NUCLEOTIDASE"/>
    <property type="match status" value="1"/>
</dbReference>
<dbReference type="InterPro" id="IPR006179">
    <property type="entry name" value="5_nucleotidase/apyrase"/>
</dbReference>
<dbReference type="OMA" id="WLATINS"/>
<dbReference type="SUPFAM" id="SSF55816">
    <property type="entry name" value="5'-nucleotidase (syn. UDP-sugar hydrolase), C-terminal domain"/>
    <property type="match status" value="1"/>
</dbReference>
<dbReference type="SUPFAM" id="SSF56300">
    <property type="entry name" value="Metallo-dependent phosphatases"/>
    <property type="match status" value="1"/>
</dbReference>
<comment type="similarity">
    <text evidence="1 3">Belongs to the 5'-nucleotidase family.</text>
</comment>
<keyword evidence="8" id="KW-1185">Reference proteome</keyword>
<dbReference type="Proteomes" id="UP000076632">
    <property type="component" value="Unassembled WGS sequence"/>
</dbReference>
<evidence type="ECO:0000256" key="3">
    <source>
        <dbReference type="RuleBase" id="RU362119"/>
    </source>
</evidence>
<dbReference type="Pfam" id="PF00149">
    <property type="entry name" value="Metallophos"/>
    <property type="match status" value="1"/>
</dbReference>
<dbReference type="InterPro" id="IPR036907">
    <property type="entry name" value="5'-Nucleotdase_C_sf"/>
</dbReference>
<dbReference type="GeneID" id="28899232"/>
<organism evidence="7 8">
    <name type="scientific">Xylona heveae (strain CBS 132557 / TC161)</name>
    <dbReference type="NCBI Taxonomy" id="1328760"/>
    <lineage>
        <taxon>Eukaryota</taxon>
        <taxon>Fungi</taxon>
        <taxon>Dikarya</taxon>
        <taxon>Ascomycota</taxon>
        <taxon>Pezizomycotina</taxon>
        <taxon>Xylonomycetes</taxon>
        <taxon>Xylonales</taxon>
        <taxon>Xylonaceae</taxon>
        <taxon>Xylona</taxon>
    </lineage>
</organism>
<dbReference type="Gene3D" id="3.90.780.10">
    <property type="entry name" value="5'-Nucleotidase, C-terminal domain"/>
    <property type="match status" value="1"/>
</dbReference>
<evidence type="ECO:0000256" key="1">
    <source>
        <dbReference type="ARBA" id="ARBA00006654"/>
    </source>
</evidence>
<evidence type="ECO:0000313" key="8">
    <source>
        <dbReference type="Proteomes" id="UP000076632"/>
    </source>
</evidence>
<dbReference type="Gene3D" id="3.60.21.10">
    <property type="match status" value="1"/>
</dbReference>
<feature type="domain" description="5'-Nucleotidase C-terminal" evidence="6">
    <location>
        <begin position="309"/>
        <end position="461"/>
    </location>
</feature>
<evidence type="ECO:0000259" key="6">
    <source>
        <dbReference type="Pfam" id="PF02872"/>
    </source>
</evidence>
<feature type="domain" description="Calcineurin-like phosphoesterase" evidence="5">
    <location>
        <begin position="20"/>
        <end position="235"/>
    </location>
</feature>
<evidence type="ECO:0000256" key="4">
    <source>
        <dbReference type="SAM" id="MobiDB-lite"/>
    </source>
</evidence>
<protein>
    <submittedName>
        <fullName evidence="7">5'-nucleotidase</fullName>
    </submittedName>
</protein>
<reference evidence="7 8" key="1">
    <citation type="journal article" date="2016" name="Fungal Biol.">
        <title>The genome of Xylona heveae provides a window into fungal endophytism.</title>
        <authorList>
            <person name="Gazis R."/>
            <person name="Kuo A."/>
            <person name="Riley R."/>
            <person name="LaButti K."/>
            <person name="Lipzen A."/>
            <person name="Lin J."/>
            <person name="Amirebrahimi M."/>
            <person name="Hesse C.N."/>
            <person name="Spatafora J.W."/>
            <person name="Henrissat B."/>
            <person name="Hainaut M."/>
            <person name="Grigoriev I.V."/>
            <person name="Hibbett D.S."/>
        </authorList>
    </citation>
    <scope>NUCLEOTIDE SEQUENCE [LARGE SCALE GENOMIC DNA]</scope>
    <source>
        <strain evidence="7 8">TC161</strain>
    </source>
</reference>
<dbReference type="Pfam" id="PF02872">
    <property type="entry name" value="5_nucleotid_C"/>
    <property type="match status" value="1"/>
</dbReference>
<dbReference type="OrthoDB" id="10252235at2759"/>
<gene>
    <name evidence="7" type="ORF">L228DRAFT_258602</name>
</gene>
<dbReference type="GO" id="GO:0009166">
    <property type="term" value="P:nucleotide catabolic process"/>
    <property type="evidence" value="ECO:0007669"/>
    <property type="project" value="InterPro"/>
</dbReference>
<dbReference type="AlphaFoldDB" id="A0A165INB1"/>
<dbReference type="PRINTS" id="PR01607">
    <property type="entry name" value="APYRASEFAMLY"/>
</dbReference>
<keyword evidence="2" id="KW-0732">Signal</keyword>
<name>A0A165INB1_XYLHT</name>
<keyword evidence="3" id="KW-0378">Hydrolase</keyword>
<feature type="region of interest" description="Disordered" evidence="4">
    <location>
        <begin position="524"/>
        <end position="556"/>
    </location>
</feature>
<sequence>MAPPGTSITFSSGRNDPPDLRLLHYNDVYHVEAGSQDPVGGIARFQTLINEYNSPQYDSQPKLLTFFSGDAFNPSIESTISKGAHMIDFLNGTGIDVACLGNHDLDFGVTQFRYLAGRCTFPWLIANVLDPDLAEENAALGNCQKTLILTSSNGIKVGVIGLVEREWLETINSLPPNLIYKSASATAEELVPGLRAQGAEIIIAVTHMREPNDLKLAEKTTPGLIDIIMGGHDHFYGHHFVNKTHVLRSGTDFRQLSYIEARKKQDGSHGWDFDITRRDVLREVAEDPVTLQAIERLETSLKAKLEKPIGYSAVPLDARFETARLKESNLGNFVCDLMRHYYNADCALMAGGTIRGDQIYSPGIIHLKDIMNCFPFEDPVIVLRVTGRAILEALENSVSKYPALEGRFSQVSSIQFKFNPKAPSGSRILWARIGDGPLDLERKYVLCTRGYMGRGKDGFQSLLVESEGGQAEELVSEEQGVMISTILRQYFMSLKVIGKWRRMGPHIRMHLTNIHERMCESGYFKEPDSQAPVGQTTTDTDDPQAPKPAVEEKPAELDYDTDDETMTVGRASPGTHHRERRCTVARMVTRKWMRLAGVKRENVGMVWDDEGEFMPSWTTGIRPRLEGRIIMEQTVQA</sequence>
<accession>A0A165INB1</accession>
<dbReference type="RefSeq" id="XP_018190700.1">
    <property type="nucleotide sequence ID" value="XM_018334095.1"/>
</dbReference>
<evidence type="ECO:0000256" key="2">
    <source>
        <dbReference type="ARBA" id="ARBA00022729"/>
    </source>
</evidence>
<dbReference type="InterPro" id="IPR029052">
    <property type="entry name" value="Metallo-depent_PP-like"/>
</dbReference>
<dbReference type="InterPro" id="IPR004843">
    <property type="entry name" value="Calcineurin-like_PHP"/>
</dbReference>
<dbReference type="InParanoid" id="A0A165INB1"/>
<dbReference type="PANTHER" id="PTHR11575">
    <property type="entry name" value="5'-NUCLEOTIDASE-RELATED"/>
    <property type="match status" value="1"/>
</dbReference>
<evidence type="ECO:0000259" key="5">
    <source>
        <dbReference type="Pfam" id="PF00149"/>
    </source>
</evidence>
<dbReference type="EMBL" id="KV407455">
    <property type="protein sequence ID" value="KZF25145.1"/>
    <property type="molecule type" value="Genomic_DNA"/>
</dbReference>
<dbReference type="STRING" id="1328760.A0A165INB1"/>
<dbReference type="GO" id="GO:0000166">
    <property type="term" value="F:nucleotide binding"/>
    <property type="evidence" value="ECO:0007669"/>
    <property type="project" value="UniProtKB-KW"/>
</dbReference>
<proteinExistence type="inferred from homology"/>
<dbReference type="InterPro" id="IPR008334">
    <property type="entry name" value="5'-Nucleotdase_C"/>
</dbReference>
<dbReference type="GO" id="GO:0016787">
    <property type="term" value="F:hydrolase activity"/>
    <property type="evidence" value="ECO:0007669"/>
    <property type="project" value="UniProtKB-KW"/>
</dbReference>
<evidence type="ECO:0000313" key="7">
    <source>
        <dbReference type="EMBL" id="KZF25145.1"/>
    </source>
</evidence>